<dbReference type="EMBL" id="JRZE01000008">
    <property type="protein sequence ID" value="KHF42154.1"/>
    <property type="molecule type" value="Genomic_DNA"/>
</dbReference>
<keyword evidence="2" id="KW-1133">Transmembrane helix</keyword>
<reference evidence="3 4" key="1">
    <citation type="submission" date="2014-10" db="EMBL/GenBank/DDBJ databases">
        <title>Genome sequence of Micropolyspora internatus JCM3315.</title>
        <authorList>
            <person name="Shin S.-K."/>
            <person name="Yi H."/>
        </authorList>
    </citation>
    <scope>NUCLEOTIDE SEQUENCE [LARGE SCALE GENOMIC DNA]</scope>
    <source>
        <strain evidence="3 4">JCM 3315</strain>
    </source>
</reference>
<dbReference type="InterPro" id="IPR021941">
    <property type="entry name" value="DUF3556_TM"/>
</dbReference>
<gene>
    <name evidence="3" type="ORF">MINT15_39600</name>
</gene>
<feature type="transmembrane region" description="Helical" evidence="2">
    <location>
        <begin position="286"/>
        <end position="308"/>
    </location>
</feature>
<sequence length="615" mass="68981">MGFKTPDMPPVKPEEFESTPVMERIRTLATHWAEYGFGGPKQMHLLYLVKTVLFVVGGWLVVGSTTPGISLFDLGGWWGELIVYQKLMVWTVLWEITGHAASWGPLAFKFGPMLGGWRYWARVGTLRLPPYPDKVPGTLGDHRTVFDVGLYLLILATLLFLLLTPGSHGGAAYSEAGLLPGWALLTYVALILIMGFRDRVVFLASRPEQYAVCLLAFGVLTDHVDMVLVAKIAMVTIWLGAGVSKFGRHFSLVVQAMLSNTPWLTSRRFKRSLYRNAPNDLRPSKMAFAWAHLGGTVVELVLPLVLLFSVNETLTWLAIAGMMLFHLFIYSTYPLAVPLEWNIFFIFVTPFLFGGFFADDGYGMSDFSSPWIPAAALVLYLTGPILGNLKPEWVSFLVSLRQYSGNWASGTMAFRMNDAEDKLDKGLVKSLQTQRQQLLALYGSDVAEIFLQKCVAFRSMHSHGRMHLSLLQRHLDALENYRLREGEVVCTVLVGWQFGDGHLFDERTIAMVQKRCNFEPGEFVMAWTESQPIHKKTVQYKVVDAALGVVERGYYHVRDAVAEQPWLPNGPIPHRVTWRLPGYEPAGNLPHPAPRSADPTRSDRSDDRPDDKVGS</sequence>
<dbReference type="AlphaFoldDB" id="A0A837D6U8"/>
<feature type="transmembrane region" description="Helical" evidence="2">
    <location>
        <begin position="148"/>
        <end position="167"/>
    </location>
</feature>
<feature type="transmembrane region" description="Helical" evidence="2">
    <location>
        <begin position="45"/>
        <end position="67"/>
    </location>
</feature>
<feature type="transmembrane region" description="Helical" evidence="2">
    <location>
        <begin position="370"/>
        <end position="389"/>
    </location>
</feature>
<protein>
    <submittedName>
        <fullName evidence="3">Membrane protein</fullName>
    </submittedName>
</protein>
<accession>A0A837D6U8</accession>
<feature type="transmembrane region" description="Helical" evidence="2">
    <location>
        <begin position="179"/>
        <end position="198"/>
    </location>
</feature>
<feature type="compositionally biased region" description="Basic and acidic residues" evidence="1">
    <location>
        <begin position="598"/>
        <end position="615"/>
    </location>
</feature>
<keyword evidence="2" id="KW-0472">Membrane</keyword>
<dbReference type="OrthoDB" id="3520547at2"/>
<feature type="transmembrane region" description="Helical" evidence="2">
    <location>
        <begin position="314"/>
        <end position="332"/>
    </location>
</feature>
<evidence type="ECO:0000313" key="3">
    <source>
        <dbReference type="EMBL" id="KHF42154.1"/>
    </source>
</evidence>
<proteinExistence type="predicted"/>
<dbReference type="Proteomes" id="UP000030848">
    <property type="component" value="Unassembled WGS sequence"/>
</dbReference>
<evidence type="ECO:0000256" key="2">
    <source>
        <dbReference type="SAM" id="Phobius"/>
    </source>
</evidence>
<dbReference type="RefSeq" id="WP_037313465.1">
    <property type="nucleotide sequence ID" value="NZ_FOWS01000003.1"/>
</dbReference>
<organism evidence="3 4">
    <name type="scientific">Saccharomonospora viridis</name>
    <dbReference type="NCBI Taxonomy" id="1852"/>
    <lineage>
        <taxon>Bacteria</taxon>
        <taxon>Bacillati</taxon>
        <taxon>Actinomycetota</taxon>
        <taxon>Actinomycetes</taxon>
        <taxon>Pseudonocardiales</taxon>
        <taxon>Pseudonocardiaceae</taxon>
        <taxon>Saccharomonospora</taxon>
    </lineage>
</organism>
<evidence type="ECO:0000313" key="4">
    <source>
        <dbReference type="Proteomes" id="UP000030848"/>
    </source>
</evidence>
<keyword evidence="2" id="KW-0812">Transmembrane</keyword>
<feature type="transmembrane region" description="Helical" evidence="2">
    <location>
        <begin position="339"/>
        <end position="358"/>
    </location>
</feature>
<comment type="caution">
    <text evidence="3">The sequence shown here is derived from an EMBL/GenBank/DDBJ whole genome shotgun (WGS) entry which is preliminary data.</text>
</comment>
<feature type="region of interest" description="Disordered" evidence="1">
    <location>
        <begin position="583"/>
        <end position="615"/>
    </location>
</feature>
<name>A0A837D6U8_9PSEU</name>
<evidence type="ECO:0000256" key="1">
    <source>
        <dbReference type="SAM" id="MobiDB-lite"/>
    </source>
</evidence>
<dbReference type="Pfam" id="PF12077">
    <property type="entry name" value="DUF3556"/>
    <property type="match status" value="1"/>
</dbReference>